<dbReference type="EMBL" id="CYPW01000006">
    <property type="protein sequence ID" value="CUH51272.1"/>
    <property type="molecule type" value="Genomic_DNA"/>
</dbReference>
<dbReference type="PANTHER" id="PTHR34227:SF1">
    <property type="entry name" value="DIMETHYL SULFOXIDE REDUCTASE CHAPERONE-RELATED"/>
    <property type="match status" value="1"/>
</dbReference>
<dbReference type="OrthoDB" id="8526323at2"/>
<keyword evidence="1" id="KW-0143">Chaperone</keyword>
<dbReference type="Pfam" id="PF02613">
    <property type="entry name" value="Nitrate_red_del"/>
    <property type="match status" value="1"/>
</dbReference>
<evidence type="ECO:0000313" key="2">
    <source>
        <dbReference type="EMBL" id="CUH51272.1"/>
    </source>
</evidence>
<dbReference type="STRING" id="321267.SHM7688_00706"/>
<reference evidence="2 3" key="1">
    <citation type="submission" date="2015-09" db="EMBL/GenBank/DDBJ databases">
        <authorList>
            <consortium name="Swine Surveillance"/>
        </authorList>
    </citation>
    <scope>NUCLEOTIDE SEQUENCE [LARGE SCALE GENOMIC DNA]</scope>
    <source>
        <strain evidence="2 3">CECT 7688</strain>
    </source>
</reference>
<dbReference type="RefSeq" id="WP_058238599.1">
    <property type="nucleotide sequence ID" value="NZ_CYPW01000006.1"/>
</dbReference>
<dbReference type="InterPro" id="IPR020945">
    <property type="entry name" value="DMSO/NO3_reduct_chaperone"/>
</dbReference>
<protein>
    <submittedName>
        <fullName evidence="2">Chaperone protein TorD</fullName>
    </submittedName>
</protein>
<dbReference type="Proteomes" id="UP000054823">
    <property type="component" value="Unassembled WGS sequence"/>
</dbReference>
<proteinExistence type="predicted"/>
<sequence length="202" mass="21944">MSQAAPEFEVAEEDLLRADLYDFLAALFANPPGKAVLAQAAALGGDESALGQAIGTLARVAQATNEKAVEREFNALFIGLGRGELMPFASYYLTGFLNEKPLATLRADMGALRISRAPNVYEPEDNIASLLEMMAGMIRGRFGAPVPLTRQKDFYFTHIAPWAEHFFTDLEAAQNSVFYAPVGTVGKAFLDIETQAFRMGAE</sequence>
<keyword evidence="3" id="KW-1185">Reference proteome</keyword>
<dbReference type="PANTHER" id="PTHR34227">
    <property type="entry name" value="CHAPERONE PROTEIN YCDY"/>
    <property type="match status" value="1"/>
</dbReference>
<dbReference type="Gene3D" id="1.10.3480.10">
    <property type="entry name" value="TorD-like"/>
    <property type="match status" value="1"/>
</dbReference>
<organism evidence="2 3">
    <name type="scientific">Shimia marina</name>
    <dbReference type="NCBI Taxonomy" id="321267"/>
    <lineage>
        <taxon>Bacteria</taxon>
        <taxon>Pseudomonadati</taxon>
        <taxon>Pseudomonadota</taxon>
        <taxon>Alphaproteobacteria</taxon>
        <taxon>Rhodobacterales</taxon>
        <taxon>Roseobacteraceae</taxon>
    </lineage>
</organism>
<dbReference type="InterPro" id="IPR036411">
    <property type="entry name" value="TorD-like_sf"/>
</dbReference>
<dbReference type="AlphaFoldDB" id="A0A0P1EMG9"/>
<name>A0A0P1EMG9_9RHOB</name>
<evidence type="ECO:0000256" key="1">
    <source>
        <dbReference type="ARBA" id="ARBA00023186"/>
    </source>
</evidence>
<dbReference type="InterPro" id="IPR050289">
    <property type="entry name" value="TorD/DmsD_chaperones"/>
</dbReference>
<evidence type="ECO:0000313" key="3">
    <source>
        <dbReference type="Proteomes" id="UP000054823"/>
    </source>
</evidence>
<dbReference type="SUPFAM" id="SSF89155">
    <property type="entry name" value="TorD-like"/>
    <property type="match status" value="1"/>
</dbReference>
<gene>
    <name evidence="2" type="ORF">SHM7688_00706</name>
</gene>
<accession>A0A0P1EMG9</accession>